<dbReference type="PANTHER" id="PTHR44157">
    <property type="entry name" value="DNAJ HOMOLOG SUBFAMILY C MEMBER 11"/>
    <property type="match status" value="1"/>
</dbReference>
<evidence type="ECO:0000256" key="1">
    <source>
        <dbReference type="ARBA" id="ARBA00023186"/>
    </source>
</evidence>
<evidence type="ECO:0000259" key="3">
    <source>
        <dbReference type="Pfam" id="PF22774"/>
    </source>
</evidence>
<evidence type="ECO:0000313" key="5">
    <source>
        <dbReference type="Proteomes" id="UP001479436"/>
    </source>
</evidence>
<accession>A0ABR2VV81</accession>
<dbReference type="Pfam" id="PF22774">
    <property type="entry name" value="DNAJC11_beta-barrel"/>
    <property type="match status" value="1"/>
</dbReference>
<organism evidence="4 5">
    <name type="scientific">Basidiobolus ranarum</name>
    <dbReference type="NCBI Taxonomy" id="34480"/>
    <lineage>
        <taxon>Eukaryota</taxon>
        <taxon>Fungi</taxon>
        <taxon>Fungi incertae sedis</taxon>
        <taxon>Zoopagomycota</taxon>
        <taxon>Entomophthoromycotina</taxon>
        <taxon>Basidiobolomycetes</taxon>
        <taxon>Basidiobolales</taxon>
        <taxon>Basidiobolaceae</taxon>
        <taxon>Basidiobolus</taxon>
    </lineage>
</organism>
<dbReference type="Pfam" id="PF11875">
    <property type="entry name" value="DnaJ-like_C11_C"/>
    <property type="match status" value="1"/>
</dbReference>
<reference evidence="4 5" key="1">
    <citation type="submission" date="2023-04" db="EMBL/GenBank/DDBJ databases">
        <title>Genome of Basidiobolus ranarum AG-B5.</title>
        <authorList>
            <person name="Stajich J.E."/>
            <person name="Carter-House D."/>
            <person name="Gryganskyi A."/>
        </authorList>
    </citation>
    <scope>NUCLEOTIDE SEQUENCE [LARGE SCALE GENOMIC DNA]</scope>
    <source>
        <strain evidence="4 5">AG-B5</strain>
    </source>
</reference>
<name>A0ABR2VV81_9FUNG</name>
<proteinExistence type="predicted"/>
<dbReference type="PANTHER" id="PTHR44157:SF1">
    <property type="entry name" value="DNAJ HOMOLOG SUBFAMILY C MEMBER 11"/>
    <property type="match status" value="1"/>
</dbReference>
<evidence type="ECO:0008006" key="6">
    <source>
        <dbReference type="Google" id="ProtNLM"/>
    </source>
</evidence>
<dbReference type="InterPro" id="IPR055225">
    <property type="entry name" value="DNAJC11-like_beta-barrel"/>
</dbReference>
<dbReference type="EMBL" id="JASJQH010007612">
    <property type="protein sequence ID" value="KAK9703749.1"/>
    <property type="molecule type" value="Genomic_DNA"/>
</dbReference>
<comment type="caution">
    <text evidence="4">The sequence shown here is derived from an EMBL/GenBank/DDBJ whole genome shotgun (WGS) entry which is preliminary data.</text>
</comment>
<sequence>MMRREYSSFAIGVANRTEKREYTAELQTGLSDSHLTFDYLYTLNPSSKLNAALILSTGGLNVVIGGDSEVHPQHKIGFSVESGIPSGVTLKLRYTRPNQQIFIPVLMSPILNVRVALFSILVPLTAGYAIDKVYLAPKRKKEIEEKIKNLREYHGAYLSARKRDALRVVSLLEKTALQVTQEEEAKNGLVIVKALYGIFDSENPESVADVTVALQALVHDSQLIIAGGHSKSNISGFYDPCFGSRKQLKILYKFNRRMHSVVVADTSPLACPLRAHLIHDA</sequence>
<keyword evidence="1" id="KW-0143">Chaperone</keyword>
<protein>
    <recommendedName>
        <fullName evidence="6">DnaJ-like protein C11 C-terminal domain-containing protein</fullName>
    </recommendedName>
</protein>
<gene>
    <name evidence="4" type="ORF">K7432_010570</name>
</gene>
<evidence type="ECO:0000259" key="2">
    <source>
        <dbReference type="Pfam" id="PF11875"/>
    </source>
</evidence>
<evidence type="ECO:0000313" key="4">
    <source>
        <dbReference type="EMBL" id="KAK9703749.1"/>
    </source>
</evidence>
<dbReference type="InterPro" id="IPR052243">
    <property type="entry name" value="Mito_inner_membrane_organizer"/>
</dbReference>
<feature type="domain" description="DnaJ-like protein C11 C-terminal" evidence="2">
    <location>
        <begin position="151"/>
        <end position="272"/>
    </location>
</feature>
<keyword evidence="5" id="KW-1185">Reference proteome</keyword>
<feature type="domain" description="DNAJC11-like beta-barrel" evidence="3">
    <location>
        <begin position="1"/>
        <end position="101"/>
    </location>
</feature>
<dbReference type="InterPro" id="IPR024586">
    <property type="entry name" value="DnaJ-like_C11_C"/>
</dbReference>
<dbReference type="Proteomes" id="UP001479436">
    <property type="component" value="Unassembled WGS sequence"/>
</dbReference>